<dbReference type="EMBL" id="AMQN01002191">
    <property type="status" value="NOT_ANNOTATED_CDS"/>
    <property type="molecule type" value="Genomic_DNA"/>
</dbReference>
<dbReference type="AlphaFoldDB" id="R7TU85"/>
<reference evidence="2 4" key="2">
    <citation type="journal article" date="2013" name="Nature">
        <title>Insights into bilaterian evolution from three spiralian genomes.</title>
        <authorList>
            <person name="Simakov O."/>
            <person name="Marletaz F."/>
            <person name="Cho S.J."/>
            <person name="Edsinger-Gonzales E."/>
            <person name="Havlak P."/>
            <person name="Hellsten U."/>
            <person name="Kuo D.H."/>
            <person name="Larsson T."/>
            <person name="Lv J."/>
            <person name="Arendt D."/>
            <person name="Savage R."/>
            <person name="Osoegawa K."/>
            <person name="de Jong P."/>
            <person name="Grimwood J."/>
            <person name="Chapman J.A."/>
            <person name="Shapiro H."/>
            <person name="Aerts A."/>
            <person name="Otillar R.P."/>
            <person name="Terry A.Y."/>
            <person name="Boore J.L."/>
            <person name="Grigoriev I.V."/>
            <person name="Lindberg D.R."/>
            <person name="Seaver E.C."/>
            <person name="Weisblat D.A."/>
            <person name="Putnam N.H."/>
            <person name="Rokhsar D.S."/>
        </authorList>
    </citation>
    <scope>NUCLEOTIDE SEQUENCE</scope>
    <source>
        <strain evidence="2 4">I ESC-2004</strain>
    </source>
</reference>
<evidence type="ECO:0000313" key="3">
    <source>
        <dbReference type="EnsemblMetazoa" id="CapteP196037"/>
    </source>
</evidence>
<sequence length="190" mass="21692">MSRAKNDSERSAWLISLDSILELLALLHTTSLNTLEMDTITVVMETESVRHRILSDGDRSTPVFPSIVISISTCTQIHTAPEPCNSVIQFTIYVQQCSMEFSLSKPKRKRWCSHPILPPFPIPLEDFPPENPSRNVFCGQLHGSVVFVSHSGDKHYLYNRVLLSELDGLFCYLFFDFFNKTAVKTYLNEF</sequence>
<dbReference type="InterPro" id="IPR001849">
    <property type="entry name" value="PH_domain"/>
</dbReference>
<dbReference type="EnsemblMetazoa" id="CapteT196037">
    <property type="protein sequence ID" value="CapteP196037"/>
    <property type="gene ID" value="CapteG196037"/>
</dbReference>
<evidence type="ECO:0000259" key="1">
    <source>
        <dbReference type="PROSITE" id="PS50003"/>
    </source>
</evidence>
<reference evidence="3" key="3">
    <citation type="submission" date="2015-06" db="UniProtKB">
        <authorList>
            <consortium name="EnsemblMetazoa"/>
        </authorList>
    </citation>
    <scope>IDENTIFICATION</scope>
</reference>
<dbReference type="Proteomes" id="UP000014760">
    <property type="component" value="Unassembled WGS sequence"/>
</dbReference>
<reference evidence="4" key="1">
    <citation type="submission" date="2012-12" db="EMBL/GenBank/DDBJ databases">
        <authorList>
            <person name="Hellsten U."/>
            <person name="Grimwood J."/>
            <person name="Chapman J.A."/>
            <person name="Shapiro H."/>
            <person name="Aerts A."/>
            <person name="Otillar R.P."/>
            <person name="Terry A.Y."/>
            <person name="Boore J.L."/>
            <person name="Simakov O."/>
            <person name="Marletaz F."/>
            <person name="Cho S.-J."/>
            <person name="Edsinger-Gonzales E."/>
            <person name="Havlak P."/>
            <person name="Kuo D.-H."/>
            <person name="Larsson T."/>
            <person name="Lv J."/>
            <person name="Arendt D."/>
            <person name="Savage R."/>
            <person name="Osoegawa K."/>
            <person name="de Jong P."/>
            <person name="Lindberg D.R."/>
            <person name="Seaver E.C."/>
            <person name="Weisblat D.A."/>
            <person name="Putnam N.H."/>
            <person name="Grigoriev I.V."/>
            <person name="Rokhsar D.S."/>
        </authorList>
    </citation>
    <scope>NUCLEOTIDE SEQUENCE</scope>
    <source>
        <strain evidence="4">I ESC-2004</strain>
    </source>
</reference>
<gene>
    <name evidence="2" type="ORF">CAPTEDRAFT_196037</name>
</gene>
<proteinExistence type="predicted"/>
<keyword evidence="4" id="KW-1185">Reference proteome</keyword>
<dbReference type="EMBL" id="KB308638">
    <property type="protein sequence ID" value="ELT97157.1"/>
    <property type="molecule type" value="Genomic_DNA"/>
</dbReference>
<protein>
    <recommendedName>
        <fullName evidence="1">PH domain-containing protein</fullName>
    </recommendedName>
</protein>
<evidence type="ECO:0000313" key="2">
    <source>
        <dbReference type="EMBL" id="ELT97157.1"/>
    </source>
</evidence>
<dbReference type="PROSITE" id="PS50003">
    <property type="entry name" value="PH_DOMAIN"/>
    <property type="match status" value="1"/>
</dbReference>
<accession>R7TU85</accession>
<evidence type="ECO:0000313" key="4">
    <source>
        <dbReference type="Proteomes" id="UP000014760"/>
    </source>
</evidence>
<organism evidence="2">
    <name type="scientific">Capitella teleta</name>
    <name type="common">Polychaete worm</name>
    <dbReference type="NCBI Taxonomy" id="283909"/>
    <lineage>
        <taxon>Eukaryota</taxon>
        <taxon>Metazoa</taxon>
        <taxon>Spiralia</taxon>
        <taxon>Lophotrochozoa</taxon>
        <taxon>Annelida</taxon>
        <taxon>Polychaeta</taxon>
        <taxon>Sedentaria</taxon>
        <taxon>Scolecida</taxon>
        <taxon>Capitellidae</taxon>
        <taxon>Capitella</taxon>
    </lineage>
</organism>
<name>R7TU85_CAPTE</name>
<dbReference type="HOGENOM" id="CLU_1429276_0_0_1"/>
<feature type="domain" description="PH" evidence="1">
    <location>
        <begin position="1"/>
        <end position="22"/>
    </location>
</feature>